<feature type="transmembrane region" description="Helical" evidence="8">
    <location>
        <begin position="386"/>
        <end position="408"/>
    </location>
</feature>
<dbReference type="InterPro" id="IPR025857">
    <property type="entry name" value="MacB_PCD"/>
</dbReference>
<feature type="compositionally biased region" description="Polar residues" evidence="7">
    <location>
        <begin position="94"/>
        <end position="111"/>
    </location>
</feature>
<comment type="caution">
    <text evidence="11">The sequence shown here is derived from an EMBL/GenBank/DDBJ whole genome shotgun (WGS) entry which is preliminary data.</text>
</comment>
<evidence type="ECO:0000313" key="12">
    <source>
        <dbReference type="Proteomes" id="UP000635565"/>
    </source>
</evidence>
<evidence type="ECO:0000259" key="9">
    <source>
        <dbReference type="Pfam" id="PF02687"/>
    </source>
</evidence>
<evidence type="ECO:0000256" key="3">
    <source>
        <dbReference type="ARBA" id="ARBA00022692"/>
    </source>
</evidence>
<gene>
    <name evidence="11" type="ORF">KSZ_06350</name>
</gene>
<evidence type="ECO:0000256" key="4">
    <source>
        <dbReference type="ARBA" id="ARBA00022989"/>
    </source>
</evidence>
<protein>
    <recommendedName>
        <fullName evidence="13">ABC3 transporter permease protein domain-containing protein</fullName>
    </recommendedName>
</protein>
<evidence type="ECO:0008006" key="13">
    <source>
        <dbReference type="Google" id="ProtNLM"/>
    </source>
</evidence>
<dbReference type="PANTHER" id="PTHR30572:SF4">
    <property type="entry name" value="ABC TRANSPORTER PERMEASE YTRF"/>
    <property type="match status" value="1"/>
</dbReference>
<dbReference type="InterPro" id="IPR050250">
    <property type="entry name" value="Macrolide_Exporter_MacB"/>
</dbReference>
<evidence type="ECO:0000259" key="10">
    <source>
        <dbReference type="Pfam" id="PF12704"/>
    </source>
</evidence>
<dbReference type="Pfam" id="PF12704">
    <property type="entry name" value="MacB_PCD"/>
    <property type="match status" value="1"/>
</dbReference>
<feature type="domain" description="MacB-like periplasmic core" evidence="10">
    <location>
        <begin position="20"/>
        <end position="306"/>
    </location>
</feature>
<name>A0ABQ3VA26_9CHLR</name>
<comment type="similarity">
    <text evidence="6">Belongs to the ABC-4 integral membrane protein family.</text>
</comment>
<keyword evidence="5 8" id="KW-0472">Membrane</keyword>
<feature type="compositionally biased region" description="Low complexity" evidence="7">
    <location>
        <begin position="64"/>
        <end position="88"/>
    </location>
</feature>
<evidence type="ECO:0000256" key="2">
    <source>
        <dbReference type="ARBA" id="ARBA00022475"/>
    </source>
</evidence>
<feature type="domain" description="ABC3 transporter permease C-terminal" evidence="9">
    <location>
        <begin position="337"/>
        <end position="484"/>
    </location>
</feature>
<feature type="region of interest" description="Disordered" evidence="7">
    <location>
        <begin position="64"/>
        <end position="147"/>
    </location>
</feature>
<feature type="compositionally biased region" description="Low complexity" evidence="7">
    <location>
        <begin position="112"/>
        <end position="126"/>
    </location>
</feature>
<accession>A0ABQ3VA26</accession>
<organism evidence="11 12">
    <name type="scientific">Dictyobacter formicarum</name>
    <dbReference type="NCBI Taxonomy" id="2778368"/>
    <lineage>
        <taxon>Bacteria</taxon>
        <taxon>Bacillati</taxon>
        <taxon>Chloroflexota</taxon>
        <taxon>Ktedonobacteria</taxon>
        <taxon>Ktedonobacterales</taxon>
        <taxon>Dictyobacteraceae</taxon>
        <taxon>Dictyobacter</taxon>
    </lineage>
</organism>
<proteinExistence type="inferred from homology"/>
<dbReference type="Pfam" id="PF02687">
    <property type="entry name" value="FtsX"/>
    <property type="match status" value="1"/>
</dbReference>
<keyword evidence="2" id="KW-1003">Cell membrane</keyword>
<evidence type="ECO:0000256" key="1">
    <source>
        <dbReference type="ARBA" id="ARBA00004651"/>
    </source>
</evidence>
<evidence type="ECO:0000256" key="6">
    <source>
        <dbReference type="ARBA" id="ARBA00038076"/>
    </source>
</evidence>
<evidence type="ECO:0000256" key="8">
    <source>
        <dbReference type="SAM" id="Phobius"/>
    </source>
</evidence>
<dbReference type="Proteomes" id="UP000635565">
    <property type="component" value="Unassembled WGS sequence"/>
</dbReference>
<evidence type="ECO:0000256" key="5">
    <source>
        <dbReference type="ARBA" id="ARBA00023136"/>
    </source>
</evidence>
<comment type="subcellular location">
    <subcellularLocation>
        <location evidence="1">Cell membrane</location>
        <topology evidence="1">Multi-pass membrane protein</topology>
    </subcellularLocation>
</comment>
<dbReference type="PANTHER" id="PTHR30572">
    <property type="entry name" value="MEMBRANE COMPONENT OF TRANSPORTER-RELATED"/>
    <property type="match status" value="1"/>
</dbReference>
<evidence type="ECO:0000313" key="11">
    <source>
        <dbReference type="EMBL" id="GHO82629.1"/>
    </source>
</evidence>
<keyword evidence="4 8" id="KW-1133">Transmembrane helix</keyword>
<dbReference type="EMBL" id="BNJJ01000002">
    <property type="protein sequence ID" value="GHO82629.1"/>
    <property type="molecule type" value="Genomic_DNA"/>
</dbReference>
<feature type="transmembrane region" description="Helical" evidence="8">
    <location>
        <begin position="457"/>
        <end position="480"/>
    </location>
</feature>
<keyword evidence="3 8" id="KW-0812">Transmembrane</keyword>
<dbReference type="RefSeq" id="WP_201360293.1">
    <property type="nucleotide sequence ID" value="NZ_BNJJ01000002.1"/>
</dbReference>
<feature type="transmembrane region" description="Helical" evidence="8">
    <location>
        <begin position="337"/>
        <end position="358"/>
    </location>
</feature>
<evidence type="ECO:0000256" key="7">
    <source>
        <dbReference type="SAM" id="MobiDB-lite"/>
    </source>
</evidence>
<reference evidence="11 12" key="1">
    <citation type="journal article" date="2021" name="Int. J. Syst. Evol. Microbiol.">
        <title>Reticulibacter mediterranei gen. nov., sp. nov., within the new family Reticulibacteraceae fam. nov., and Ktedonospora formicarum gen. nov., sp. nov., Ktedonobacter robiniae sp. nov., Dictyobacter formicarum sp. nov. and Dictyobacter arantiisoli sp. nov., belonging to the class Ktedonobacteria.</title>
        <authorList>
            <person name="Yabe S."/>
            <person name="Zheng Y."/>
            <person name="Wang C.M."/>
            <person name="Sakai Y."/>
            <person name="Abe K."/>
            <person name="Yokota A."/>
            <person name="Donadio S."/>
            <person name="Cavaletti L."/>
            <person name="Monciardini P."/>
        </authorList>
    </citation>
    <scope>NUCLEOTIDE SEQUENCE [LARGE SCALE GENOMIC DNA]</scope>
    <source>
        <strain evidence="11 12">SOSP1-9</strain>
    </source>
</reference>
<dbReference type="InterPro" id="IPR003838">
    <property type="entry name" value="ABC3_permease_C"/>
</dbReference>
<sequence>MKLFKRSIRNVLRHPLRLILVVALLSTSLMFVATMVSLSTNAQQSLNKVHQQLGTAITIRSATSNNAQSSNGNGTSNSGTQSTGQSSGPIPGTPTINGTQSTGLSGTPTINGTQSTGPTPTATSTSDNQQGGLEVAAPTPVPNSTIQQVKGIPGVASTEESLFRPYTDGILKGTSIDSPSGKLDNTAITVHAISQGASHFTLSEGAIPTLVAGRAVQDSDAHAYVAMMSQALAQTNHLKLGSTFTLKGKTFTLIGLYTVTDQFSASSIIIPLATMQQVFGIGGVDAITAYATSYEQVDAVADRLSQALGQQYDIKAKGTEYDAVFLAIGATQNAIRLALIISIGISIIVTIFAVLMMVRERTAEIAILKTIGASHMQVLRQFWTEIITLSLIAAALAALLLATLGPIISQMFDFSLPSITTGTFTNIKNGSVITRTPVDPVTKTIHLAIASLNVQTFLLILGLGIGLALLTSLIPTWFVSHIKPAEVLRKAS</sequence>
<keyword evidence="12" id="KW-1185">Reference proteome</keyword>